<comment type="function">
    <text evidence="3">Involved in the oxidation of myo-inositol (MI) to 2-keto-myo-inositol (2KMI or 2-inosose).</text>
</comment>
<keyword evidence="2 3" id="KW-0520">NAD</keyword>
<dbReference type="InterPro" id="IPR036291">
    <property type="entry name" value="NAD(P)-bd_dom_sf"/>
</dbReference>
<proteinExistence type="inferred from homology"/>
<dbReference type="SUPFAM" id="SSF51735">
    <property type="entry name" value="NAD(P)-binding Rossmann-fold domains"/>
    <property type="match status" value="1"/>
</dbReference>
<evidence type="ECO:0000259" key="5">
    <source>
        <dbReference type="Pfam" id="PF22725"/>
    </source>
</evidence>
<comment type="caution">
    <text evidence="6">The sequence shown here is derived from an EMBL/GenBank/DDBJ whole genome shotgun (WGS) entry which is preliminary data.</text>
</comment>
<dbReference type="InterPro" id="IPR000683">
    <property type="entry name" value="Gfo/Idh/MocA-like_OxRdtase_N"/>
</dbReference>
<evidence type="ECO:0000256" key="2">
    <source>
        <dbReference type="ARBA" id="ARBA00023027"/>
    </source>
</evidence>
<dbReference type="PANTHER" id="PTHR43593:SF1">
    <property type="entry name" value="INOSITOL 2-DEHYDROGENASE"/>
    <property type="match status" value="1"/>
</dbReference>
<dbReference type="Proteomes" id="UP001242480">
    <property type="component" value="Unassembled WGS sequence"/>
</dbReference>
<dbReference type="GO" id="GO:0050112">
    <property type="term" value="F:inositol 2-dehydrogenase (NAD+) activity"/>
    <property type="evidence" value="ECO:0007669"/>
    <property type="project" value="UniProtKB-EC"/>
</dbReference>
<gene>
    <name evidence="3" type="primary">iolG</name>
    <name evidence="6" type="ORF">QO011_004351</name>
</gene>
<organism evidence="6 7">
    <name type="scientific">Labrys wisconsinensis</name>
    <dbReference type="NCBI Taxonomy" id="425677"/>
    <lineage>
        <taxon>Bacteria</taxon>
        <taxon>Pseudomonadati</taxon>
        <taxon>Pseudomonadota</taxon>
        <taxon>Alphaproteobacteria</taxon>
        <taxon>Hyphomicrobiales</taxon>
        <taxon>Xanthobacteraceae</taxon>
        <taxon>Labrys</taxon>
    </lineage>
</organism>
<dbReference type="Pfam" id="PF22725">
    <property type="entry name" value="GFO_IDH_MocA_C3"/>
    <property type="match status" value="1"/>
</dbReference>
<dbReference type="EMBL" id="JAUSVX010000008">
    <property type="protein sequence ID" value="MDQ0471328.1"/>
    <property type="molecule type" value="Genomic_DNA"/>
</dbReference>
<feature type="domain" description="Gfo/Idh/MocA-like oxidoreductase N-terminal" evidence="4">
    <location>
        <begin position="4"/>
        <end position="123"/>
    </location>
</feature>
<evidence type="ECO:0000256" key="3">
    <source>
        <dbReference type="HAMAP-Rule" id="MF_01671"/>
    </source>
</evidence>
<dbReference type="Gene3D" id="3.40.50.720">
    <property type="entry name" value="NAD(P)-binding Rossmann-like Domain"/>
    <property type="match status" value="1"/>
</dbReference>
<comment type="similarity">
    <text evidence="3">Belongs to the Gfo/Idh/MocA family.</text>
</comment>
<accession>A0ABU0JD52</accession>
<reference evidence="6 7" key="1">
    <citation type="submission" date="2023-07" db="EMBL/GenBank/DDBJ databases">
        <title>Genomic Encyclopedia of Type Strains, Phase IV (KMG-IV): sequencing the most valuable type-strain genomes for metagenomic binning, comparative biology and taxonomic classification.</title>
        <authorList>
            <person name="Goeker M."/>
        </authorList>
    </citation>
    <scope>NUCLEOTIDE SEQUENCE [LARGE SCALE GENOMIC DNA]</scope>
    <source>
        <strain evidence="6 7">DSM 19619</strain>
    </source>
</reference>
<evidence type="ECO:0000313" key="7">
    <source>
        <dbReference type="Proteomes" id="UP001242480"/>
    </source>
</evidence>
<dbReference type="RefSeq" id="WP_307276248.1">
    <property type="nucleotide sequence ID" value="NZ_JAUSVX010000008.1"/>
</dbReference>
<dbReference type="Pfam" id="PF01408">
    <property type="entry name" value="GFO_IDH_MocA"/>
    <property type="match status" value="1"/>
</dbReference>
<evidence type="ECO:0000313" key="6">
    <source>
        <dbReference type="EMBL" id="MDQ0471328.1"/>
    </source>
</evidence>
<dbReference type="EC" id="1.1.1.18" evidence="3"/>
<feature type="domain" description="GFO/IDH/MocA-like oxidoreductase" evidence="5">
    <location>
        <begin position="132"/>
        <end position="244"/>
    </location>
</feature>
<keyword evidence="7" id="KW-1185">Reference proteome</keyword>
<dbReference type="PANTHER" id="PTHR43593">
    <property type="match status" value="1"/>
</dbReference>
<dbReference type="InterPro" id="IPR055170">
    <property type="entry name" value="GFO_IDH_MocA-like_dom"/>
</dbReference>
<dbReference type="Gene3D" id="3.30.360.10">
    <property type="entry name" value="Dihydrodipicolinate Reductase, domain 2"/>
    <property type="match status" value="1"/>
</dbReference>
<protein>
    <recommendedName>
        <fullName evidence="3">Inositol 2-dehydrogenase</fullName>
        <ecNumber evidence="3">1.1.1.18</ecNumber>
    </recommendedName>
    <alternativeName>
        <fullName evidence="3">Myo-inositol 2-dehydrogenase</fullName>
        <shortName evidence="3">MI 2-dehydrogenase</shortName>
    </alternativeName>
</protein>
<dbReference type="InterPro" id="IPR050424">
    <property type="entry name" value="Gfo-Idh-MocA_inositol_DH"/>
</dbReference>
<evidence type="ECO:0000259" key="4">
    <source>
        <dbReference type="Pfam" id="PF01408"/>
    </source>
</evidence>
<dbReference type="InterPro" id="IPR023794">
    <property type="entry name" value="MI/DCI_dehydrogenase"/>
</dbReference>
<sequence length="333" mass="34879">MSLGIGIVGAGVMGGDHARTLSRSVHGARLVALADADRERAAAVAAEAGGPRLHAEGRALVEDPQVEAVLVASPDATHQELVLACLAAGKPVLCEKPLAPTAAACLDIVAAEVKLGRRLIQVGFMRRFDPGYVAMRAALAEGRIGAPVMMHCLHHNAGVPPWFDAGIVVTNSAVHEIDVARWLLDDEFVAVSAFLRGTDGGAPGDRQFLVLETRRGVLVDVALFLNARYGYDVRAELVGETGTVALRPQAPAELRQAGLQAIGLAPDWRAHFAAAYVNQLQAWVDAIRRGTPTGASAWDGYVASATADAGLEALRTGGRTAIALQPRPAFYGG</sequence>
<keyword evidence="1 3" id="KW-0560">Oxidoreductase</keyword>
<comment type="subunit">
    <text evidence="3">Homotetramer.</text>
</comment>
<evidence type="ECO:0000256" key="1">
    <source>
        <dbReference type="ARBA" id="ARBA00023002"/>
    </source>
</evidence>
<dbReference type="HAMAP" id="MF_01671">
    <property type="entry name" value="IolG"/>
    <property type="match status" value="1"/>
</dbReference>
<name>A0ABU0JD52_9HYPH</name>
<dbReference type="SUPFAM" id="SSF55347">
    <property type="entry name" value="Glyceraldehyde-3-phosphate dehydrogenase-like, C-terminal domain"/>
    <property type="match status" value="1"/>
</dbReference>
<comment type="catalytic activity">
    <reaction evidence="3">
        <text>myo-inositol + NAD(+) = scyllo-inosose + NADH + H(+)</text>
        <dbReference type="Rhea" id="RHEA:16949"/>
        <dbReference type="ChEBI" id="CHEBI:15378"/>
        <dbReference type="ChEBI" id="CHEBI:17268"/>
        <dbReference type="ChEBI" id="CHEBI:17811"/>
        <dbReference type="ChEBI" id="CHEBI:57540"/>
        <dbReference type="ChEBI" id="CHEBI:57945"/>
        <dbReference type="EC" id="1.1.1.18"/>
    </reaction>
</comment>